<sequence length="821" mass="86718">MAEKRRDVSCAAAARRLDAAARALLNWRRLGARALRARLNGKQGATSARAEPTCAAPATVSDRIGADPMPAALSMRRHGRDGRPPARCHCASRAGRRGGDVASPDTGRGGEADVFVSVMRRLRGSGRRSGSTGSSFMRTPFVRAALAALSGLPCIALAQGDASASSASFASSVSYAPAAASPADADSALSTAPAAAAASPASGAARGAEAVSADAASAVASGASSASPARAASAAQLAPVVVTARRGPQRLADAIPQTTLFDAGDIADSGATDLPGLLALAPGAQIVRNGGPGASASLFLRGAQPTQSLVLIDGVRVDSASLGQSQIAQLPLDQIERVEVVNGNVSSLYGSGAIGGVVQVFTKNGGNHPPRFDFSAGYGSYHTQTQSAGASGRLDPDGRTTFSVSLARLKTDGFSALDPARKPQANPNANGYLNESASASLRHTFSDKWNAGVTYFQANGRNSYDDAYGSPADLNDLYSRVQQLSAFANGALADGWTTRVSVSSGKDRNQSALNGAYTDHFNTDNRQYTWQNDFAIARGHKIQAGYERLDQSFESNKYSAPERHVNSGWLGYTGRIGDSRFQANVRRDQYSDFGGANSYYLGYGFDVTEHWTVSASYSSAFRAPSFNDLYYPNSGNLSIRPERSHSVEAAVQYASDDVGVVRVTAFQTRYTNLIDYRPGASGPYYVAQNVGRAKVQGVEGSWQGHVGGTDVRIAATLQNPVDETAGRDLNRRARRFASISANRSFGGWRVGGEWLASGARDDFGDRLGGYGIVNLSARYDITKSWYVSARIDNLFDKDYELAYAYNTPRRGAYVTLGWQQR</sequence>
<keyword evidence="10 17" id="KW-0675">Receptor</keyword>
<evidence type="ECO:0000256" key="8">
    <source>
        <dbReference type="ARBA" id="ARBA00023077"/>
    </source>
</evidence>
<keyword evidence="11 12" id="KW-0998">Cell outer membrane</keyword>
<dbReference type="Pfam" id="PF00593">
    <property type="entry name" value="TonB_dep_Rec_b-barrel"/>
    <property type="match status" value="1"/>
</dbReference>
<evidence type="ECO:0000256" key="12">
    <source>
        <dbReference type="PROSITE-ProRule" id="PRU01360"/>
    </source>
</evidence>
<evidence type="ECO:0000256" key="14">
    <source>
        <dbReference type="SAM" id="MobiDB-lite"/>
    </source>
</evidence>
<dbReference type="InterPro" id="IPR039426">
    <property type="entry name" value="TonB-dep_rcpt-like"/>
</dbReference>
<feature type="region of interest" description="Disordered" evidence="14">
    <location>
        <begin position="43"/>
        <end position="112"/>
    </location>
</feature>
<proteinExistence type="inferred from homology"/>
<dbReference type="Gene3D" id="2.40.170.20">
    <property type="entry name" value="TonB-dependent receptor, beta-barrel domain"/>
    <property type="match status" value="1"/>
</dbReference>
<evidence type="ECO:0000256" key="5">
    <source>
        <dbReference type="ARBA" id="ARBA00022692"/>
    </source>
</evidence>
<evidence type="ECO:0000256" key="4">
    <source>
        <dbReference type="ARBA" id="ARBA00022452"/>
    </source>
</evidence>
<evidence type="ECO:0000256" key="9">
    <source>
        <dbReference type="ARBA" id="ARBA00023136"/>
    </source>
</evidence>
<dbReference type="SUPFAM" id="SSF56935">
    <property type="entry name" value="Porins"/>
    <property type="match status" value="1"/>
</dbReference>
<feature type="domain" description="TonB-dependent receptor-like beta-barrel" evidence="15">
    <location>
        <begin position="379"/>
        <end position="794"/>
    </location>
</feature>
<dbReference type="InterPro" id="IPR037066">
    <property type="entry name" value="Plug_dom_sf"/>
</dbReference>
<evidence type="ECO:0000256" key="10">
    <source>
        <dbReference type="ARBA" id="ARBA00023170"/>
    </source>
</evidence>
<feature type="domain" description="TonB-dependent receptor plug" evidence="16">
    <location>
        <begin position="257"/>
        <end position="357"/>
    </location>
</feature>
<dbReference type="EnsemblBacteria" id="ABA47895">
    <property type="protein sequence ID" value="ABA47895"/>
    <property type="gene ID" value="BURPS1710b_1187"/>
</dbReference>
<dbReference type="Gene3D" id="2.170.130.10">
    <property type="entry name" value="TonB-dependent receptor, plug domain"/>
    <property type="match status" value="1"/>
</dbReference>
<dbReference type="HOGENOM" id="CLU_008287_18_5_4"/>
<keyword evidence="8 13" id="KW-0798">TonB box</keyword>
<evidence type="ECO:0000313" key="17">
    <source>
        <dbReference type="EMBL" id="ABA47895.1"/>
    </source>
</evidence>
<dbReference type="GO" id="GO:0015889">
    <property type="term" value="P:cobalamin transport"/>
    <property type="evidence" value="ECO:0007669"/>
    <property type="project" value="TreeGrafter"/>
</dbReference>
<evidence type="ECO:0000256" key="3">
    <source>
        <dbReference type="ARBA" id="ARBA00022448"/>
    </source>
</evidence>
<organism evidence="17 18">
    <name type="scientific">Burkholderia pseudomallei (strain 1710b)</name>
    <dbReference type="NCBI Taxonomy" id="320372"/>
    <lineage>
        <taxon>Bacteria</taxon>
        <taxon>Pseudomonadati</taxon>
        <taxon>Pseudomonadota</taxon>
        <taxon>Betaproteobacteria</taxon>
        <taxon>Burkholderiales</taxon>
        <taxon>Burkholderiaceae</taxon>
        <taxon>Burkholderia</taxon>
        <taxon>pseudomallei group</taxon>
    </lineage>
</organism>
<dbReference type="GO" id="GO:0009279">
    <property type="term" value="C:cell outer membrane"/>
    <property type="evidence" value="ECO:0007669"/>
    <property type="project" value="UniProtKB-SubCell"/>
</dbReference>
<dbReference type="PANTHER" id="PTHR30069:SF53">
    <property type="entry name" value="COLICIN I RECEPTOR-RELATED"/>
    <property type="match status" value="1"/>
</dbReference>
<comment type="similarity">
    <text evidence="2 12 13">Belongs to the TonB-dependent receptor family.</text>
</comment>
<dbReference type="CDD" id="cd01347">
    <property type="entry name" value="ligand_gated_channel"/>
    <property type="match status" value="1"/>
</dbReference>
<evidence type="ECO:0000256" key="7">
    <source>
        <dbReference type="ARBA" id="ARBA00023065"/>
    </source>
</evidence>
<dbReference type="PROSITE" id="PS52016">
    <property type="entry name" value="TONB_DEPENDENT_REC_3"/>
    <property type="match status" value="1"/>
</dbReference>
<evidence type="ECO:0000259" key="15">
    <source>
        <dbReference type="Pfam" id="PF00593"/>
    </source>
</evidence>
<dbReference type="EMBL" id="CP000124">
    <property type="protein sequence ID" value="ABA47895.1"/>
    <property type="molecule type" value="Genomic_DNA"/>
</dbReference>
<dbReference type="Pfam" id="PF07715">
    <property type="entry name" value="Plug"/>
    <property type="match status" value="1"/>
</dbReference>
<keyword evidence="7" id="KW-0406">Ion transport</keyword>
<keyword evidence="5 12" id="KW-0812">Transmembrane</keyword>
<dbReference type="Proteomes" id="UP000002700">
    <property type="component" value="Chromosome I"/>
</dbReference>
<gene>
    <name evidence="17" type="ordered locus">BURPS1710b_1187</name>
</gene>
<evidence type="ECO:0000256" key="13">
    <source>
        <dbReference type="RuleBase" id="RU003357"/>
    </source>
</evidence>
<dbReference type="PANTHER" id="PTHR30069">
    <property type="entry name" value="TONB-DEPENDENT OUTER MEMBRANE RECEPTOR"/>
    <property type="match status" value="1"/>
</dbReference>
<evidence type="ECO:0000259" key="16">
    <source>
        <dbReference type="Pfam" id="PF07715"/>
    </source>
</evidence>
<dbReference type="GO" id="GO:0006811">
    <property type="term" value="P:monoatomic ion transport"/>
    <property type="evidence" value="ECO:0007669"/>
    <property type="project" value="UniProtKB-KW"/>
</dbReference>
<evidence type="ECO:0000256" key="2">
    <source>
        <dbReference type="ARBA" id="ARBA00009810"/>
    </source>
</evidence>
<name>Q3JV05_BURP1</name>
<evidence type="ECO:0000313" key="18">
    <source>
        <dbReference type="Proteomes" id="UP000002700"/>
    </source>
</evidence>
<reference evidence="17 18" key="1">
    <citation type="submission" date="2005-09" db="EMBL/GenBank/DDBJ databases">
        <authorList>
            <person name="Woods D.E."/>
            <person name="Nierman W.C."/>
        </authorList>
    </citation>
    <scope>NUCLEOTIDE SEQUENCE [LARGE SCALE GENOMIC DNA]</scope>
    <source>
        <strain evidence="17 18">1710b</strain>
    </source>
</reference>
<dbReference type="AlphaFoldDB" id="Q3JV05"/>
<keyword evidence="4 12" id="KW-1134">Transmembrane beta strand</keyword>
<dbReference type="InterPro" id="IPR000531">
    <property type="entry name" value="Beta-barrel_TonB"/>
</dbReference>
<accession>Q3JV05</accession>
<dbReference type="InterPro" id="IPR012910">
    <property type="entry name" value="Plug_dom"/>
</dbReference>
<keyword evidence="6" id="KW-0732">Signal</keyword>
<evidence type="ECO:0000256" key="6">
    <source>
        <dbReference type="ARBA" id="ARBA00022729"/>
    </source>
</evidence>
<evidence type="ECO:0000256" key="1">
    <source>
        <dbReference type="ARBA" id="ARBA00004571"/>
    </source>
</evidence>
<protein>
    <submittedName>
        <fullName evidence="17">Outer membrane receptor for transport of vitamin B</fullName>
    </submittedName>
</protein>
<keyword evidence="3 12" id="KW-0813">Transport</keyword>
<dbReference type="KEGG" id="bpm:BURPS1710b_1187"/>
<keyword evidence="9 12" id="KW-0472">Membrane</keyword>
<comment type="subcellular location">
    <subcellularLocation>
        <location evidence="1 12">Cell outer membrane</location>
        <topology evidence="1 12">Multi-pass membrane protein</topology>
    </subcellularLocation>
</comment>
<evidence type="ECO:0000256" key="11">
    <source>
        <dbReference type="ARBA" id="ARBA00023237"/>
    </source>
</evidence>
<dbReference type="InterPro" id="IPR036942">
    <property type="entry name" value="Beta-barrel_TonB_sf"/>
</dbReference>